<name>A0A8S5QMZ6_9CAUD</name>
<feature type="compositionally biased region" description="Basic and acidic residues" evidence="1">
    <location>
        <begin position="267"/>
        <end position="294"/>
    </location>
</feature>
<proteinExistence type="predicted"/>
<dbReference type="InterPro" id="IPR016913">
    <property type="entry name" value="UCP029215"/>
</dbReference>
<feature type="region of interest" description="Disordered" evidence="1">
    <location>
        <begin position="247"/>
        <end position="321"/>
    </location>
</feature>
<feature type="compositionally biased region" description="Acidic residues" evidence="1">
    <location>
        <begin position="295"/>
        <end position="311"/>
    </location>
</feature>
<accession>A0A8S5QMZ6</accession>
<evidence type="ECO:0008006" key="3">
    <source>
        <dbReference type="Google" id="ProtNLM"/>
    </source>
</evidence>
<dbReference type="EMBL" id="BK015698">
    <property type="protein sequence ID" value="DAE20614.1"/>
    <property type="molecule type" value="Genomic_DNA"/>
</dbReference>
<feature type="region of interest" description="Disordered" evidence="1">
    <location>
        <begin position="179"/>
        <end position="211"/>
    </location>
</feature>
<feature type="compositionally biased region" description="Basic and acidic residues" evidence="1">
    <location>
        <begin position="192"/>
        <end position="211"/>
    </location>
</feature>
<feature type="region of interest" description="Disordered" evidence="1">
    <location>
        <begin position="446"/>
        <end position="470"/>
    </location>
</feature>
<protein>
    <recommendedName>
        <fullName evidence="3">DUF2213 domain-containing protein</fullName>
    </recommendedName>
</protein>
<evidence type="ECO:0000313" key="2">
    <source>
        <dbReference type="EMBL" id="DAE20614.1"/>
    </source>
</evidence>
<organism evidence="2">
    <name type="scientific">Siphoviridae sp. ctJ3t72</name>
    <dbReference type="NCBI Taxonomy" id="2826240"/>
    <lineage>
        <taxon>Viruses</taxon>
        <taxon>Duplodnaviria</taxon>
        <taxon>Heunggongvirae</taxon>
        <taxon>Uroviricota</taxon>
        <taxon>Caudoviricetes</taxon>
    </lineage>
</organism>
<reference evidence="2" key="1">
    <citation type="journal article" date="2021" name="Proc. Natl. Acad. Sci. U.S.A.">
        <title>A Catalog of Tens of Thousands of Viruses from Human Metagenomes Reveals Hidden Associations with Chronic Diseases.</title>
        <authorList>
            <person name="Tisza M.J."/>
            <person name="Buck C.B."/>
        </authorList>
    </citation>
    <scope>NUCLEOTIDE SEQUENCE</scope>
    <source>
        <strain evidence="2">CtJ3t72</strain>
    </source>
</reference>
<sequence length="470" mass="51304">MKKLVYDRSPVDSVRTVDDNGYLHVGISNITKEQVAPYLGSEIPGFEKLGLKPDEIYNVYRPAAELSKPATVESLNGIPVLLKHAEDSAEAPASNRVGSTGTDAKWESPYLTNSLHIQDADAIRRINDGTMREISMGYFYTPVLRHGEFEGEPYDVVMTDISCNHVALVEEGRAGHDVSVKDSTLTLPAGGGKEEPETSSELKQENDDMNEKEKALAEILEIVAGAGIDPEAFKQKLDAVINIKDDSQTTDEDTEESKAFAEGVEYGEEKEKAEPEKLDREHESEGEERYLEEKNEAEDGDEENDLTADAEEALKSCGLDADDPTVKAAFQQGFASGVSYGEEKEKDEPKKLDSEHESEGEKKALGQDSAAKIGAMVRAQVEAKFDAIQETSKSLGRVRASAFDTAADVYRAALKAEGVNVAGLAKRECRTAYRALMMGRQSAKRVAAMDSKPNKPDALSKMLNSIRVGE</sequence>
<dbReference type="Pfam" id="PF09979">
    <property type="entry name" value="DUF2213"/>
    <property type="match status" value="1"/>
</dbReference>
<evidence type="ECO:0000256" key="1">
    <source>
        <dbReference type="SAM" id="MobiDB-lite"/>
    </source>
</evidence>
<feature type="region of interest" description="Disordered" evidence="1">
    <location>
        <begin position="337"/>
        <end position="370"/>
    </location>
</feature>
<feature type="compositionally biased region" description="Basic and acidic residues" evidence="1">
    <location>
        <begin position="341"/>
        <end position="365"/>
    </location>
</feature>